<dbReference type="PANTHER" id="PTHR23513:SF9">
    <property type="entry name" value="ENTEROBACTIN EXPORTER ENTS"/>
    <property type="match status" value="1"/>
</dbReference>
<evidence type="ECO:0000259" key="8">
    <source>
        <dbReference type="PROSITE" id="PS50850"/>
    </source>
</evidence>
<keyword evidence="2" id="KW-0813">Transport</keyword>
<evidence type="ECO:0000256" key="5">
    <source>
        <dbReference type="ARBA" id="ARBA00022989"/>
    </source>
</evidence>
<feature type="transmembrane region" description="Helical" evidence="7">
    <location>
        <begin position="151"/>
        <end position="174"/>
    </location>
</feature>
<keyword evidence="5 7" id="KW-1133">Transmembrane helix</keyword>
<sequence length="420" mass="44865">MSTGALLLSRSHDPYAAFRIHDYRLYVIGWVVARMGTYIQSIAIAWEIYQRTGEALSLGLVGLAQALPLMVLALPAGLLADRYERRRLSIFSLLGMTVTSLALAAFSIREGSVLWMYALLFLDACMMTVGRPARTALLPQLVPADVFPNAVTWNMSLMHIASVVGPALGGIVVAVSVQSAYFVAAAGSMWLAFVLTRIQFRPVGEKPEPANWQTLLGGIRFVWDKRILFTIMALDLFAVLLGGAVYLLPIFAEDILNVGATGFGYLRAAPAVGAFLMAVAMIYLPPMKRAGRALLLAVAGFGAATIVFGFSQNVTLSWVMLFLTGALDNISMVVRQTLTQLLTPDRMRGRVSAVSGIFIGASNELGGFESGLVAQWFGPVVSVVSGGIGTILVVAGAAALSPQLLRLGALHEARAEEEGA</sequence>
<dbReference type="SUPFAM" id="SSF103473">
    <property type="entry name" value="MFS general substrate transporter"/>
    <property type="match status" value="1"/>
</dbReference>
<name>A0A6B1D722_9CHLR</name>
<feature type="transmembrane region" description="Helical" evidence="7">
    <location>
        <begin position="88"/>
        <end position="108"/>
    </location>
</feature>
<evidence type="ECO:0000256" key="7">
    <source>
        <dbReference type="SAM" id="Phobius"/>
    </source>
</evidence>
<evidence type="ECO:0000313" key="9">
    <source>
        <dbReference type="EMBL" id="MYC95364.1"/>
    </source>
</evidence>
<organism evidence="9">
    <name type="scientific">Caldilineaceae bacterium SB0661_bin_32</name>
    <dbReference type="NCBI Taxonomy" id="2605255"/>
    <lineage>
        <taxon>Bacteria</taxon>
        <taxon>Bacillati</taxon>
        <taxon>Chloroflexota</taxon>
        <taxon>Caldilineae</taxon>
        <taxon>Caldilineales</taxon>
        <taxon>Caldilineaceae</taxon>
    </lineage>
</organism>
<feature type="domain" description="Major facilitator superfamily (MFS) profile" evidence="8">
    <location>
        <begin position="1"/>
        <end position="414"/>
    </location>
</feature>
<dbReference type="GO" id="GO:0022857">
    <property type="term" value="F:transmembrane transporter activity"/>
    <property type="evidence" value="ECO:0007669"/>
    <property type="project" value="InterPro"/>
</dbReference>
<dbReference type="InterPro" id="IPR036259">
    <property type="entry name" value="MFS_trans_sf"/>
</dbReference>
<proteinExistence type="predicted"/>
<evidence type="ECO:0000256" key="4">
    <source>
        <dbReference type="ARBA" id="ARBA00022692"/>
    </source>
</evidence>
<evidence type="ECO:0000256" key="6">
    <source>
        <dbReference type="ARBA" id="ARBA00023136"/>
    </source>
</evidence>
<dbReference type="EMBL" id="VXMH01000053">
    <property type="protein sequence ID" value="MYC95364.1"/>
    <property type="molecule type" value="Genomic_DNA"/>
</dbReference>
<dbReference type="CDD" id="cd06173">
    <property type="entry name" value="MFS_MefA_like"/>
    <property type="match status" value="1"/>
</dbReference>
<feature type="transmembrane region" description="Helical" evidence="7">
    <location>
        <begin position="25"/>
        <end position="49"/>
    </location>
</feature>
<keyword evidence="4 7" id="KW-0812">Transmembrane</keyword>
<feature type="transmembrane region" description="Helical" evidence="7">
    <location>
        <begin position="227"/>
        <end position="252"/>
    </location>
</feature>
<comment type="subcellular location">
    <subcellularLocation>
        <location evidence="1">Cell membrane</location>
        <topology evidence="1">Multi-pass membrane protein</topology>
    </subcellularLocation>
</comment>
<comment type="caution">
    <text evidence="9">The sequence shown here is derived from an EMBL/GenBank/DDBJ whole genome shotgun (WGS) entry which is preliminary data.</text>
</comment>
<dbReference type="InterPro" id="IPR010290">
    <property type="entry name" value="TM_effector"/>
</dbReference>
<feature type="transmembrane region" description="Helical" evidence="7">
    <location>
        <begin position="380"/>
        <end position="400"/>
    </location>
</feature>
<accession>A0A6B1D722</accession>
<dbReference type="InterPro" id="IPR020846">
    <property type="entry name" value="MFS_dom"/>
</dbReference>
<keyword evidence="3" id="KW-1003">Cell membrane</keyword>
<dbReference type="Pfam" id="PF05977">
    <property type="entry name" value="MFS_3"/>
    <property type="match status" value="1"/>
</dbReference>
<dbReference type="PROSITE" id="PS50850">
    <property type="entry name" value="MFS"/>
    <property type="match status" value="1"/>
</dbReference>
<dbReference type="PANTHER" id="PTHR23513">
    <property type="entry name" value="INTEGRAL MEMBRANE EFFLUX PROTEIN-RELATED"/>
    <property type="match status" value="1"/>
</dbReference>
<evidence type="ECO:0000256" key="3">
    <source>
        <dbReference type="ARBA" id="ARBA00022475"/>
    </source>
</evidence>
<dbReference type="AlphaFoldDB" id="A0A6B1D722"/>
<evidence type="ECO:0000256" key="1">
    <source>
        <dbReference type="ARBA" id="ARBA00004651"/>
    </source>
</evidence>
<keyword evidence="6 7" id="KW-0472">Membrane</keyword>
<evidence type="ECO:0000256" key="2">
    <source>
        <dbReference type="ARBA" id="ARBA00022448"/>
    </source>
</evidence>
<protein>
    <submittedName>
        <fullName evidence="9">MFS transporter</fullName>
    </submittedName>
</protein>
<feature type="transmembrane region" description="Helical" evidence="7">
    <location>
        <begin position="293"/>
        <end position="310"/>
    </location>
</feature>
<dbReference type="Gene3D" id="1.20.1250.20">
    <property type="entry name" value="MFS general substrate transporter like domains"/>
    <property type="match status" value="1"/>
</dbReference>
<gene>
    <name evidence="9" type="ORF">F4X14_10360</name>
</gene>
<dbReference type="GO" id="GO:0005886">
    <property type="term" value="C:plasma membrane"/>
    <property type="evidence" value="ECO:0007669"/>
    <property type="project" value="UniProtKB-SubCell"/>
</dbReference>
<reference evidence="9" key="1">
    <citation type="submission" date="2019-09" db="EMBL/GenBank/DDBJ databases">
        <title>Characterisation of the sponge microbiome using genome-centric metagenomics.</title>
        <authorList>
            <person name="Engelberts J.P."/>
            <person name="Robbins S.J."/>
            <person name="De Goeij J.M."/>
            <person name="Aranda M."/>
            <person name="Bell S.C."/>
            <person name="Webster N.S."/>
        </authorList>
    </citation>
    <scope>NUCLEOTIDE SEQUENCE</scope>
    <source>
        <strain evidence="9">SB0661_bin_32</strain>
    </source>
</reference>
<feature type="transmembrane region" description="Helical" evidence="7">
    <location>
        <begin position="55"/>
        <end position="76"/>
    </location>
</feature>
<feature type="transmembrane region" description="Helical" evidence="7">
    <location>
        <begin position="264"/>
        <end position="284"/>
    </location>
</feature>